<organism evidence="2 3">
    <name type="scientific">Rhizopus azygosporus</name>
    <name type="common">Rhizopus microsporus var. azygosporus</name>
    <dbReference type="NCBI Taxonomy" id="86630"/>
    <lineage>
        <taxon>Eukaryota</taxon>
        <taxon>Fungi</taxon>
        <taxon>Fungi incertae sedis</taxon>
        <taxon>Mucoromycota</taxon>
        <taxon>Mucoromycotina</taxon>
        <taxon>Mucoromycetes</taxon>
        <taxon>Mucorales</taxon>
        <taxon>Mucorineae</taxon>
        <taxon>Rhizopodaceae</taxon>
        <taxon>Rhizopus</taxon>
    </lineage>
</organism>
<sequence>MLCFMLTYLPWKSPFATCKLKSFLKYIDDLLISFFSLDLIESPCNYMLFKQSERPSAVYAISRKKCRADLSLFRTDCIIKTTKMRLYILKRIYITCYLLVSSFCLTVTSLILTRWRTNVPKVLL</sequence>
<protein>
    <submittedName>
        <fullName evidence="2">Uncharacterized protein</fullName>
    </submittedName>
</protein>
<accession>A0A367J6Z7</accession>
<keyword evidence="1" id="KW-0812">Transmembrane</keyword>
<evidence type="ECO:0000313" key="3">
    <source>
        <dbReference type="Proteomes" id="UP000252139"/>
    </source>
</evidence>
<dbReference type="EMBL" id="PJQL01002032">
    <property type="protein sequence ID" value="RCH85708.1"/>
    <property type="molecule type" value="Genomic_DNA"/>
</dbReference>
<evidence type="ECO:0000256" key="1">
    <source>
        <dbReference type="SAM" id="Phobius"/>
    </source>
</evidence>
<proteinExistence type="predicted"/>
<keyword evidence="1" id="KW-1133">Transmembrane helix</keyword>
<keyword evidence="1" id="KW-0472">Membrane</keyword>
<name>A0A367J6Z7_RHIAZ</name>
<dbReference type="AlphaFoldDB" id="A0A367J6Z7"/>
<keyword evidence="3" id="KW-1185">Reference proteome</keyword>
<reference evidence="2 3" key="1">
    <citation type="journal article" date="2018" name="G3 (Bethesda)">
        <title>Phylogenetic and Phylogenomic Definition of Rhizopus Species.</title>
        <authorList>
            <person name="Gryganskyi A.P."/>
            <person name="Golan J."/>
            <person name="Dolatabadi S."/>
            <person name="Mondo S."/>
            <person name="Robb S."/>
            <person name="Idnurm A."/>
            <person name="Muszewska A."/>
            <person name="Steczkiewicz K."/>
            <person name="Masonjones S."/>
            <person name="Liao H.L."/>
            <person name="Gajdeczka M.T."/>
            <person name="Anike F."/>
            <person name="Vuek A."/>
            <person name="Anishchenko I.M."/>
            <person name="Voigt K."/>
            <person name="de Hoog G.S."/>
            <person name="Smith M.E."/>
            <person name="Heitman J."/>
            <person name="Vilgalys R."/>
            <person name="Stajich J.E."/>
        </authorList>
    </citation>
    <scope>NUCLEOTIDE SEQUENCE [LARGE SCALE GENOMIC DNA]</scope>
    <source>
        <strain evidence="2 3">CBS 357.93</strain>
    </source>
</reference>
<feature type="transmembrane region" description="Helical" evidence="1">
    <location>
        <begin position="92"/>
        <end position="115"/>
    </location>
</feature>
<evidence type="ECO:0000313" key="2">
    <source>
        <dbReference type="EMBL" id="RCH85708.1"/>
    </source>
</evidence>
<dbReference type="Proteomes" id="UP000252139">
    <property type="component" value="Unassembled WGS sequence"/>
</dbReference>
<gene>
    <name evidence="2" type="ORF">CU097_007770</name>
</gene>
<comment type="caution">
    <text evidence="2">The sequence shown here is derived from an EMBL/GenBank/DDBJ whole genome shotgun (WGS) entry which is preliminary data.</text>
</comment>